<dbReference type="OrthoDB" id="6360013at2759"/>
<organism evidence="3 4">
    <name type="scientific">Asbolus verrucosus</name>
    <name type="common">Desert ironclad beetle</name>
    <dbReference type="NCBI Taxonomy" id="1661398"/>
    <lineage>
        <taxon>Eukaryota</taxon>
        <taxon>Metazoa</taxon>
        <taxon>Ecdysozoa</taxon>
        <taxon>Arthropoda</taxon>
        <taxon>Hexapoda</taxon>
        <taxon>Insecta</taxon>
        <taxon>Pterygota</taxon>
        <taxon>Neoptera</taxon>
        <taxon>Endopterygota</taxon>
        <taxon>Coleoptera</taxon>
        <taxon>Polyphaga</taxon>
        <taxon>Cucujiformia</taxon>
        <taxon>Tenebrionidae</taxon>
        <taxon>Pimeliinae</taxon>
        <taxon>Asbolus</taxon>
    </lineage>
</organism>
<evidence type="ECO:0008006" key="5">
    <source>
        <dbReference type="Google" id="ProtNLM"/>
    </source>
</evidence>
<dbReference type="SUPFAM" id="SSF51126">
    <property type="entry name" value="Pectin lyase-like"/>
    <property type="match status" value="1"/>
</dbReference>
<accession>A0A482VXV3</accession>
<evidence type="ECO:0000256" key="2">
    <source>
        <dbReference type="SAM" id="SignalP"/>
    </source>
</evidence>
<reference evidence="3 4" key="1">
    <citation type="submission" date="2017-03" db="EMBL/GenBank/DDBJ databases">
        <title>Genome of the blue death feigning beetle - Asbolus verrucosus.</title>
        <authorList>
            <person name="Rider S.D."/>
        </authorList>
    </citation>
    <scope>NUCLEOTIDE SEQUENCE [LARGE SCALE GENOMIC DNA]</scope>
    <source>
        <strain evidence="3">Butters</strain>
        <tissue evidence="3">Head and leg muscle</tissue>
    </source>
</reference>
<evidence type="ECO:0000313" key="4">
    <source>
        <dbReference type="Proteomes" id="UP000292052"/>
    </source>
</evidence>
<proteinExistence type="predicted"/>
<protein>
    <recommendedName>
        <fullName evidence="5">LRR 8 domain containing protein</fullName>
    </recommendedName>
</protein>
<feature type="signal peptide" evidence="2">
    <location>
        <begin position="1"/>
        <end position="22"/>
    </location>
</feature>
<keyword evidence="2" id="KW-0732">Signal</keyword>
<name>A0A482VXV3_ASBVE</name>
<dbReference type="Proteomes" id="UP000292052">
    <property type="component" value="Unassembled WGS sequence"/>
</dbReference>
<keyword evidence="1" id="KW-0812">Transmembrane</keyword>
<dbReference type="InterPro" id="IPR032675">
    <property type="entry name" value="LRR_dom_sf"/>
</dbReference>
<evidence type="ECO:0000313" key="3">
    <source>
        <dbReference type="EMBL" id="RZC37288.1"/>
    </source>
</evidence>
<keyword evidence="4" id="KW-1185">Reference proteome</keyword>
<dbReference type="EMBL" id="QDEB01054099">
    <property type="protein sequence ID" value="RZC37288.1"/>
    <property type="molecule type" value="Genomic_DNA"/>
</dbReference>
<dbReference type="Gene3D" id="3.80.10.10">
    <property type="entry name" value="Ribonuclease Inhibitor"/>
    <property type="match status" value="1"/>
</dbReference>
<feature type="transmembrane region" description="Helical" evidence="1">
    <location>
        <begin position="389"/>
        <end position="414"/>
    </location>
</feature>
<keyword evidence="1" id="KW-1133">Transmembrane helix</keyword>
<dbReference type="AlphaFoldDB" id="A0A482VXV3"/>
<sequence>MKTQEAEVIVSLLFVLSSFGSAVLTGYEQHRDGNIADDTKFGCTWQGGTTSALKCTCREDAEEMNITKNSISSYETSAIEIDGCKNVRFGDNSIIDMRNLRNINLKNIRSLQLAETSLTWYGTVGRNQYEERLDLSIPSLSIKIENCNITQISGYTFQGRINTIHFENVIIDNIDPFAFNALMKTENIIMRNVELRNVREQPFKKFTTKNFELNGVRAQLIPSRFVNNVTVYGTFEITNCILDTVRPGGFIVFNPLKFEVTDTRINHLDGEAFKVTTRGDVLFKNNIFNVINDGAFAAIDLNEDETASDATITFDSNVFTTLTRDSLTVNEDFRPKFSNLNINETCDCKSIDHNIKDAEFYSEIKCLFENQFVTVENYKSEMCSIIQSYSTVIIIVGVVFTLCVIIVTVLVVYYKKVYRSKKYGNEKNSKKGNMSLIVPDGRTYRETELHVIVERADLLTTDL</sequence>
<dbReference type="STRING" id="1661398.A0A482VXV3"/>
<gene>
    <name evidence="3" type="ORF">BDFB_007333</name>
</gene>
<feature type="chain" id="PRO_5019728567" description="LRR 8 domain containing protein" evidence="2">
    <location>
        <begin position="23"/>
        <end position="463"/>
    </location>
</feature>
<comment type="caution">
    <text evidence="3">The sequence shown here is derived from an EMBL/GenBank/DDBJ whole genome shotgun (WGS) entry which is preliminary data.</text>
</comment>
<keyword evidence="1" id="KW-0472">Membrane</keyword>
<dbReference type="InterPro" id="IPR011050">
    <property type="entry name" value="Pectin_lyase_fold/virulence"/>
</dbReference>
<evidence type="ECO:0000256" key="1">
    <source>
        <dbReference type="SAM" id="Phobius"/>
    </source>
</evidence>